<keyword evidence="6" id="KW-0067">ATP-binding</keyword>
<keyword evidence="5" id="KW-0547">Nucleotide-binding</keyword>
<sequence>MTSVLSRVALGRVGQLAGVLGRSSQRMIVPAIGARGFAHSAPPRGGKLVDLMVKDETIKQKLVDSADAKVELTERQSCDTELIINGAFSPLTGFMNEDVYDSVVDKMRLPESNLLFGLPVVFDTNRDDLNLGMKVLLTYQGDDIAVLDIESRWTPDKPLETLKCYGTSSLEHPGVRMVAMERGHTYLGGKLHGLNLPKRVFPCKTPAELREELPSKDGKDVVAFQCRNPIHKAHHQLVARSLDHPAVNEEGAVCLIHPTCGPTQEDDIDGTVRYRTYEVLKEELNDPKFMFAYMPYSMHMAGPREAIQHAALRVNYGANCFIVGRDMAGSKSSVTGEDFYGPYDAQEILQEHAAELGVKPVPSLNLVYTAEEGYITADKAEELGLKPLKLSGTEFRKRLRAGEDIPEWFAFPSVVKVLRENN</sequence>
<dbReference type="NCBIfam" id="TIGR00339">
    <property type="entry name" value="sopT"/>
    <property type="match status" value="1"/>
</dbReference>
<keyword evidence="13" id="KW-1185">Reference proteome</keyword>
<gene>
    <name evidence="12" type="ORF">SCF082_LOCUS12451</name>
</gene>
<dbReference type="Gene3D" id="3.40.50.620">
    <property type="entry name" value="HUPs"/>
    <property type="match status" value="1"/>
</dbReference>
<accession>A0ABP0JJY3</accession>
<organism evidence="12 13">
    <name type="scientific">Durusdinium trenchii</name>
    <dbReference type="NCBI Taxonomy" id="1381693"/>
    <lineage>
        <taxon>Eukaryota</taxon>
        <taxon>Sar</taxon>
        <taxon>Alveolata</taxon>
        <taxon>Dinophyceae</taxon>
        <taxon>Suessiales</taxon>
        <taxon>Symbiodiniaceae</taxon>
        <taxon>Durusdinium</taxon>
    </lineage>
</organism>
<feature type="domain" description="Sulphate adenylyltransferase catalytic" evidence="10">
    <location>
        <begin position="204"/>
        <end position="420"/>
    </location>
</feature>
<evidence type="ECO:0000256" key="5">
    <source>
        <dbReference type="ARBA" id="ARBA00022741"/>
    </source>
</evidence>
<name>A0ABP0JJY3_9DINO</name>
<evidence type="ECO:0000256" key="9">
    <source>
        <dbReference type="ARBA" id="ARBA00041598"/>
    </source>
</evidence>
<dbReference type="GO" id="GO:0016779">
    <property type="term" value="F:nucleotidyltransferase activity"/>
    <property type="evidence" value="ECO:0007669"/>
    <property type="project" value="UniProtKB-KW"/>
</dbReference>
<evidence type="ECO:0000256" key="8">
    <source>
        <dbReference type="ARBA" id="ARBA00037980"/>
    </source>
</evidence>
<dbReference type="InterPro" id="IPR014729">
    <property type="entry name" value="Rossmann-like_a/b/a_fold"/>
</dbReference>
<proteinExistence type="inferred from homology"/>
<dbReference type="Gene3D" id="3.10.400.10">
    <property type="entry name" value="Sulfate adenylyltransferase"/>
    <property type="match status" value="1"/>
</dbReference>
<dbReference type="InterPro" id="IPR002650">
    <property type="entry name" value="Sulphate_adenylyltransferase"/>
</dbReference>
<evidence type="ECO:0000256" key="1">
    <source>
        <dbReference type="ARBA" id="ARBA00005048"/>
    </source>
</evidence>
<evidence type="ECO:0000259" key="11">
    <source>
        <dbReference type="Pfam" id="PF14306"/>
    </source>
</evidence>
<dbReference type="InterPro" id="IPR015947">
    <property type="entry name" value="PUA-like_sf"/>
</dbReference>
<dbReference type="EMBL" id="CAXAMM010007573">
    <property type="protein sequence ID" value="CAK9014729.1"/>
    <property type="molecule type" value="Genomic_DNA"/>
</dbReference>
<dbReference type="Pfam" id="PF01747">
    <property type="entry name" value="ATP-sulfurylase"/>
    <property type="match status" value="1"/>
</dbReference>
<reference evidence="12 13" key="1">
    <citation type="submission" date="2024-02" db="EMBL/GenBank/DDBJ databases">
        <authorList>
            <person name="Chen Y."/>
            <person name="Shah S."/>
            <person name="Dougan E. K."/>
            <person name="Thang M."/>
            <person name="Chan C."/>
        </authorList>
    </citation>
    <scope>NUCLEOTIDE SEQUENCE [LARGE SCALE GENOMIC DNA]</scope>
</reference>
<evidence type="ECO:0000256" key="7">
    <source>
        <dbReference type="ARBA" id="ARBA00031812"/>
    </source>
</evidence>
<dbReference type="PANTHER" id="PTHR43509">
    <property type="match status" value="1"/>
</dbReference>
<evidence type="ECO:0000313" key="12">
    <source>
        <dbReference type="EMBL" id="CAK9014729.1"/>
    </source>
</evidence>
<evidence type="ECO:0000259" key="10">
    <source>
        <dbReference type="Pfam" id="PF01747"/>
    </source>
</evidence>
<dbReference type="PANTHER" id="PTHR43509:SF1">
    <property type="entry name" value="SULFATE ADENYLYLTRANSFERASE"/>
    <property type="match status" value="1"/>
</dbReference>
<evidence type="ECO:0000313" key="13">
    <source>
        <dbReference type="Proteomes" id="UP001642464"/>
    </source>
</evidence>
<protein>
    <recommendedName>
        <fullName evidence="2">sulfate adenylyltransferase</fullName>
        <ecNumber evidence="2">2.7.7.4</ecNumber>
    </recommendedName>
    <alternativeName>
        <fullName evidence="9">ATP-sulfurylase</fullName>
    </alternativeName>
    <alternativeName>
        <fullName evidence="7">Sulfate adenylate transferase</fullName>
    </alternativeName>
</protein>
<dbReference type="Pfam" id="PF14306">
    <property type="entry name" value="PUA_2"/>
    <property type="match status" value="1"/>
</dbReference>
<evidence type="ECO:0000256" key="4">
    <source>
        <dbReference type="ARBA" id="ARBA00022695"/>
    </source>
</evidence>
<comment type="similarity">
    <text evidence="8">Belongs to the sulfate adenylyltransferase family.</text>
</comment>
<keyword evidence="3" id="KW-0808">Transferase</keyword>
<dbReference type="Proteomes" id="UP001642464">
    <property type="component" value="Unassembled WGS sequence"/>
</dbReference>
<comment type="pathway">
    <text evidence="1">Sulfur metabolism; hydrogen sulfide biosynthesis; sulfite from sulfate: step 1/3.</text>
</comment>
<evidence type="ECO:0000256" key="2">
    <source>
        <dbReference type="ARBA" id="ARBA00012391"/>
    </source>
</evidence>
<dbReference type="InterPro" id="IPR024951">
    <property type="entry name" value="Sulfurylase_cat_dom"/>
</dbReference>
<comment type="caution">
    <text evidence="12">The sequence shown here is derived from an EMBL/GenBank/DDBJ whole genome shotgun (WGS) entry which is preliminary data.</text>
</comment>
<evidence type="ECO:0000256" key="3">
    <source>
        <dbReference type="ARBA" id="ARBA00022679"/>
    </source>
</evidence>
<evidence type="ECO:0000256" key="6">
    <source>
        <dbReference type="ARBA" id="ARBA00022840"/>
    </source>
</evidence>
<dbReference type="InterPro" id="IPR025980">
    <property type="entry name" value="ATP-Sase_PUA-like_dom"/>
</dbReference>
<dbReference type="SUPFAM" id="SSF88697">
    <property type="entry name" value="PUA domain-like"/>
    <property type="match status" value="1"/>
</dbReference>
<dbReference type="CDD" id="cd00517">
    <property type="entry name" value="ATPS"/>
    <property type="match status" value="1"/>
</dbReference>
<keyword evidence="4 12" id="KW-0548">Nucleotidyltransferase</keyword>
<feature type="domain" description="ATP-sulfurylase PUA-like" evidence="11">
    <location>
        <begin position="42"/>
        <end position="195"/>
    </location>
</feature>
<dbReference type="EC" id="2.7.7.4" evidence="2"/>
<dbReference type="SUPFAM" id="SSF52374">
    <property type="entry name" value="Nucleotidylyl transferase"/>
    <property type="match status" value="1"/>
</dbReference>